<feature type="transmembrane region" description="Helical" evidence="6">
    <location>
        <begin position="50"/>
        <end position="70"/>
    </location>
</feature>
<keyword evidence="5 6" id="KW-0472">Membrane</keyword>
<dbReference type="EMBL" id="JABXXR010000060">
    <property type="protein sequence ID" value="NVN40714.1"/>
    <property type="molecule type" value="Genomic_DNA"/>
</dbReference>
<feature type="transmembrane region" description="Helical" evidence="6">
    <location>
        <begin position="341"/>
        <end position="359"/>
    </location>
</feature>
<dbReference type="Gene3D" id="1.20.1740.10">
    <property type="entry name" value="Amino acid/polyamine transporter I"/>
    <property type="match status" value="1"/>
</dbReference>
<feature type="transmembrane region" description="Helical" evidence="6">
    <location>
        <begin position="125"/>
        <end position="145"/>
    </location>
</feature>
<dbReference type="InterPro" id="IPR002293">
    <property type="entry name" value="AA/rel_permease1"/>
</dbReference>
<dbReference type="AlphaFoldDB" id="A0A850P9K6"/>
<feature type="transmembrane region" description="Helical" evidence="6">
    <location>
        <begin position="395"/>
        <end position="416"/>
    </location>
</feature>
<keyword evidence="3 6" id="KW-0812">Transmembrane</keyword>
<dbReference type="GO" id="GO:0005886">
    <property type="term" value="C:plasma membrane"/>
    <property type="evidence" value="ECO:0007669"/>
    <property type="project" value="UniProtKB-SubCell"/>
</dbReference>
<comment type="caution">
    <text evidence="7">The sequence shown here is derived from an EMBL/GenBank/DDBJ whole genome shotgun (WGS) entry which is preliminary data.</text>
</comment>
<keyword evidence="8" id="KW-1185">Reference proteome</keyword>
<evidence type="ECO:0000256" key="5">
    <source>
        <dbReference type="ARBA" id="ARBA00023136"/>
    </source>
</evidence>
<proteinExistence type="predicted"/>
<name>A0A850P9K6_9PROT</name>
<evidence type="ECO:0000256" key="6">
    <source>
        <dbReference type="SAM" id="Phobius"/>
    </source>
</evidence>
<evidence type="ECO:0000256" key="3">
    <source>
        <dbReference type="ARBA" id="ARBA00022692"/>
    </source>
</evidence>
<dbReference type="Pfam" id="PF13520">
    <property type="entry name" value="AA_permease_2"/>
    <property type="match status" value="1"/>
</dbReference>
<feature type="transmembrane region" description="Helical" evidence="6">
    <location>
        <begin position="365"/>
        <end position="383"/>
    </location>
</feature>
<reference evidence="7 8" key="1">
    <citation type="submission" date="2020-06" db="EMBL/GenBank/DDBJ databases">
        <title>Description of novel acetic acid bacteria.</title>
        <authorList>
            <person name="Sombolestani A."/>
        </authorList>
    </citation>
    <scope>NUCLEOTIDE SEQUENCE [LARGE SCALE GENOMIC DNA]</scope>
    <source>
        <strain evidence="7 8">LMG 27010</strain>
    </source>
</reference>
<organism evidence="7 8">
    <name type="scientific">Ameyamaea chiangmaiensis</name>
    <dbReference type="NCBI Taxonomy" id="442969"/>
    <lineage>
        <taxon>Bacteria</taxon>
        <taxon>Pseudomonadati</taxon>
        <taxon>Pseudomonadota</taxon>
        <taxon>Alphaproteobacteria</taxon>
        <taxon>Acetobacterales</taxon>
        <taxon>Acetobacteraceae</taxon>
        <taxon>Ameyamaea</taxon>
    </lineage>
</organism>
<dbReference type="GO" id="GO:0022857">
    <property type="term" value="F:transmembrane transporter activity"/>
    <property type="evidence" value="ECO:0007669"/>
    <property type="project" value="InterPro"/>
</dbReference>
<dbReference type="PIRSF" id="PIRSF006060">
    <property type="entry name" value="AA_transporter"/>
    <property type="match status" value="1"/>
</dbReference>
<dbReference type="PANTHER" id="PTHR42770">
    <property type="entry name" value="AMINO ACID TRANSPORTER-RELATED"/>
    <property type="match status" value="1"/>
</dbReference>
<comment type="subcellular location">
    <subcellularLocation>
        <location evidence="1">Cell membrane</location>
        <topology evidence="1">Multi-pass membrane protein</topology>
    </subcellularLocation>
</comment>
<feature type="transmembrane region" description="Helical" evidence="6">
    <location>
        <begin position="91"/>
        <end position="119"/>
    </location>
</feature>
<evidence type="ECO:0000256" key="2">
    <source>
        <dbReference type="ARBA" id="ARBA00022475"/>
    </source>
</evidence>
<evidence type="ECO:0000313" key="7">
    <source>
        <dbReference type="EMBL" id="NVN40714.1"/>
    </source>
</evidence>
<feature type="transmembrane region" description="Helical" evidence="6">
    <location>
        <begin position="239"/>
        <end position="262"/>
    </location>
</feature>
<dbReference type="RefSeq" id="WP_176613668.1">
    <property type="nucleotide sequence ID" value="NZ_JABXXR010000060.1"/>
</dbReference>
<feature type="transmembrane region" description="Helical" evidence="6">
    <location>
        <begin position="428"/>
        <end position="448"/>
    </location>
</feature>
<gene>
    <name evidence="7" type="ORF">HUK82_09075</name>
</gene>
<dbReference type="PANTHER" id="PTHR42770:SF7">
    <property type="entry name" value="MEMBRANE PROTEIN"/>
    <property type="match status" value="1"/>
</dbReference>
<protein>
    <submittedName>
        <fullName evidence="7">APC family permease</fullName>
    </submittedName>
</protein>
<evidence type="ECO:0000256" key="4">
    <source>
        <dbReference type="ARBA" id="ARBA00022989"/>
    </source>
</evidence>
<evidence type="ECO:0000313" key="8">
    <source>
        <dbReference type="Proteomes" id="UP000585665"/>
    </source>
</evidence>
<sequence length="462" mass="47637">MNVLPPSPPQLKQGMTMIGTTLITLSAISPASSALIIAPSAIAAAGSGSVLAMIGGALVGLCMALVYAELASAFPLTGGEYAIVGRVLGPLTGFIVLGVNLVGLILIPAIMALGLSAYLGVVFPALPQIPTAIAAVIISTGLGILNIRTSALITGLFLGVEVAALVLLTVLGLWHVVHPLSELITHPVMLNASHALVPTPPSTIAMAMSVAIFAYNGYGTAVYLGEETVDAARHIARSILAALVAAVLAELVPVTAVLMGVPDYRSFLSSSDMFSDFITLRAGAVWTTVVSIAVALAIVNAVIANLLLASRQMFSMARDHVLPGTLNAPLARLHARYHSPWVAMIAAGAMTCVACFVSLHLLVIATGTGLILVYSMLCVAVITGRKRGLTAHGHYAMPLFPLAPVAALAAMGYVVFSNWLAPDVGRPSLIFTLCVAVASGLYYATVLARRGGWVLRGPGPEM</sequence>
<dbReference type="Proteomes" id="UP000585665">
    <property type="component" value="Unassembled WGS sequence"/>
</dbReference>
<feature type="transmembrane region" description="Helical" evidence="6">
    <location>
        <begin position="282"/>
        <end position="308"/>
    </location>
</feature>
<feature type="transmembrane region" description="Helical" evidence="6">
    <location>
        <begin position="152"/>
        <end position="177"/>
    </location>
</feature>
<evidence type="ECO:0000256" key="1">
    <source>
        <dbReference type="ARBA" id="ARBA00004651"/>
    </source>
</evidence>
<accession>A0A850P9K6</accession>
<feature type="transmembrane region" description="Helical" evidence="6">
    <location>
        <begin position="197"/>
        <end position="218"/>
    </location>
</feature>
<keyword evidence="2" id="KW-1003">Cell membrane</keyword>
<dbReference type="InterPro" id="IPR050367">
    <property type="entry name" value="APC_superfamily"/>
</dbReference>
<keyword evidence="4 6" id="KW-1133">Transmembrane helix</keyword>